<name>A0A7X6RGR5_9NOCA</name>
<dbReference type="EMBL" id="JAAXPE010000003">
    <property type="protein sequence ID" value="NKY84893.1"/>
    <property type="molecule type" value="Genomic_DNA"/>
</dbReference>
<reference evidence="1 2" key="1">
    <citation type="submission" date="2020-04" db="EMBL/GenBank/DDBJ databases">
        <title>MicrobeNet Type strains.</title>
        <authorList>
            <person name="Nicholson A.C."/>
        </authorList>
    </citation>
    <scope>NUCLEOTIDE SEQUENCE [LARGE SCALE GENOMIC DNA]</scope>
    <source>
        <strain evidence="1 2">DSM 44445</strain>
    </source>
</reference>
<proteinExistence type="predicted"/>
<sequence length="66" mass="7174">MAFVVYLADSTVVNYGAGYSYSFGPSGNLAVSAAGVTRFYAPGYWTQVDEYTTDEPPTRHANEPRS</sequence>
<dbReference type="AlphaFoldDB" id="A0A7X6RGR5"/>
<gene>
    <name evidence="1" type="ORF">HGA07_04555</name>
</gene>
<protein>
    <submittedName>
        <fullName evidence="1">Uncharacterized protein</fullName>
    </submittedName>
</protein>
<dbReference type="RefSeq" id="WP_040721933.1">
    <property type="nucleotide sequence ID" value="NZ_CAWPHS010000023.1"/>
</dbReference>
<accession>A0A7X6RGR5</accession>
<dbReference type="Proteomes" id="UP000523447">
    <property type="component" value="Unassembled WGS sequence"/>
</dbReference>
<evidence type="ECO:0000313" key="1">
    <source>
        <dbReference type="EMBL" id="NKY84893.1"/>
    </source>
</evidence>
<keyword evidence="2" id="KW-1185">Reference proteome</keyword>
<comment type="caution">
    <text evidence="1">The sequence shown here is derived from an EMBL/GenBank/DDBJ whole genome shotgun (WGS) entry which is preliminary data.</text>
</comment>
<evidence type="ECO:0000313" key="2">
    <source>
        <dbReference type="Proteomes" id="UP000523447"/>
    </source>
</evidence>
<organism evidence="1 2">
    <name type="scientific">Nocardia veterana</name>
    <dbReference type="NCBI Taxonomy" id="132249"/>
    <lineage>
        <taxon>Bacteria</taxon>
        <taxon>Bacillati</taxon>
        <taxon>Actinomycetota</taxon>
        <taxon>Actinomycetes</taxon>
        <taxon>Mycobacteriales</taxon>
        <taxon>Nocardiaceae</taxon>
        <taxon>Nocardia</taxon>
    </lineage>
</organism>